<dbReference type="Pfam" id="PF05730">
    <property type="entry name" value="CFEM"/>
    <property type="match status" value="1"/>
</dbReference>
<keyword evidence="12" id="KW-0449">Lipoprotein</keyword>
<evidence type="ECO:0000256" key="17">
    <source>
        <dbReference type="SAM" id="SignalP"/>
    </source>
</evidence>
<dbReference type="AlphaFoldDB" id="A0A0D2IDI4"/>
<feature type="chain" id="PRO_5002244415" description="CFEM domain-containing protein" evidence="17">
    <location>
        <begin position="20"/>
        <end position="445"/>
    </location>
</feature>
<feature type="disulfide bond" evidence="14">
    <location>
        <begin position="53"/>
        <end position="86"/>
    </location>
</feature>
<feature type="transmembrane region" description="Helical" evidence="16">
    <location>
        <begin position="146"/>
        <end position="167"/>
    </location>
</feature>
<feature type="disulfide bond" evidence="14">
    <location>
        <begin position="30"/>
        <end position="70"/>
    </location>
</feature>
<dbReference type="PANTHER" id="PTHR33048:SF143">
    <property type="entry name" value="EXTRACELLULAR MEMBRANE PROTEIN CFEM DOMAIN-CONTAINING PROTEIN-RELATED"/>
    <property type="match status" value="1"/>
</dbReference>
<evidence type="ECO:0000259" key="18">
    <source>
        <dbReference type="PROSITE" id="PS52012"/>
    </source>
</evidence>
<evidence type="ECO:0000256" key="5">
    <source>
        <dbReference type="ARBA" id="ARBA00022525"/>
    </source>
</evidence>
<evidence type="ECO:0000256" key="15">
    <source>
        <dbReference type="SAM" id="MobiDB-lite"/>
    </source>
</evidence>
<evidence type="ECO:0000256" key="8">
    <source>
        <dbReference type="ARBA" id="ARBA00022729"/>
    </source>
</evidence>
<evidence type="ECO:0000256" key="2">
    <source>
        <dbReference type="ARBA" id="ARBA00004589"/>
    </source>
</evidence>
<dbReference type="InterPro" id="IPR008427">
    <property type="entry name" value="Extracellular_membr_CFEM_dom"/>
</dbReference>
<feature type="signal peptide" evidence="17">
    <location>
        <begin position="1"/>
        <end position="19"/>
    </location>
</feature>
<feature type="transmembrane region" description="Helical" evidence="16">
    <location>
        <begin position="297"/>
        <end position="315"/>
    </location>
</feature>
<evidence type="ECO:0000256" key="9">
    <source>
        <dbReference type="ARBA" id="ARBA00022989"/>
    </source>
</evidence>
<feature type="domain" description="CFEM" evidence="18">
    <location>
        <begin position="2"/>
        <end position="113"/>
    </location>
</feature>
<evidence type="ECO:0000256" key="11">
    <source>
        <dbReference type="ARBA" id="ARBA00023157"/>
    </source>
</evidence>
<dbReference type="InterPro" id="IPR052337">
    <property type="entry name" value="SAT4-like"/>
</dbReference>
<dbReference type="GeneID" id="25297092"/>
<evidence type="ECO:0000256" key="13">
    <source>
        <dbReference type="ARBA" id="ARBA00038359"/>
    </source>
</evidence>
<dbReference type="GO" id="GO:0005576">
    <property type="term" value="C:extracellular region"/>
    <property type="evidence" value="ECO:0007669"/>
    <property type="project" value="UniProtKB-SubCell"/>
</dbReference>
<dbReference type="EMBL" id="KN847481">
    <property type="protein sequence ID" value="KIX01296.1"/>
    <property type="molecule type" value="Genomic_DNA"/>
</dbReference>
<feature type="transmembrane region" description="Helical" evidence="16">
    <location>
        <begin position="335"/>
        <end position="352"/>
    </location>
</feature>
<dbReference type="HOGENOM" id="CLU_028200_6_3_1"/>
<evidence type="ECO:0000256" key="12">
    <source>
        <dbReference type="ARBA" id="ARBA00023288"/>
    </source>
</evidence>
<feature type="transmembrane region" description="Helical" evidence="16">
    <location>
        <begin position="98"/>
        <end position="117"/>
    </location>
</feature>
<evidence type="ECO:0000313" key="20">
    <source>
        <dbReference type="Proteomes" id="UP000053617"/>
    </source>
</evidence>
<keyword evidence="14" id="KW-0408">Iron</keyword>
<evidence type="ECO:0000256" key="16">
    <source>
        <dbReference type="SAM" id="Phobius"/>
    </source>
</evidence>
<keyword evidence="11 14" id="KW-1015">Disulfide bond</keyword>
<comment type="subcellular location">
    <subcellularLocation>
        <location evidence="2">Membrane</location>
        <topology evidence="2">Lipid-anchor</topology>
        <topology evidence="2">GPI-anchor</topology>
    </subcellularLocation>
    <subcellularLocation>
        <location evidence="1">Membrane</location>
        <topology evidence="1">Multi-pass membrane protein</topology>
    </subcellularLocation>
    <subcellularLocation>
        <location evidence="3">Secreted</location>
    </subcellularLocation>
</comment>
<dbReference type="GO" id="GO:0098552">
    <property type="term" value="C:side of membrane"/>
    <property type="evidence" value="ECO:0007669"/>
    <property type="project" value="UniProtKB-KW"/>
</dbReference>
<protein>
    <recommendedName>
        <fullName evidence="18">CFEM domain-containing protein</fullName>
    </recommendedName>
</protein>
<comment type="similarity">
    <text evidence="13">Belongs to the SAT4 family.</text>
</comment>
<dbReference type="InterPro" id="IPR049326">
    <property type="entry name" value="Rhodopsin_dom_fungi"/>
</dbReference>
<keyword evidence="10 16" id="KW-0472">Membrane</keyword>
<dbReference type="PANTHER" id="PTHR33048">
    <property type="entry name" value="PTH11-LIKE INTEGRAL MEMBRANE PROTEIN (AFU_ORTHOLOGUE AFUA_5G11245)"/>
    <property type="match status" value="1"/>
</dbReference>
<dbReference type="PROSITE" id="PS52012">
    <property type="entry name" value="CFEM"/>
    <property type="match status" value="1"/>
</dbReference>
<sequence length="445" mass="49508">MKPQHVLFLFTFLVGASVGQNSLLDQLPRCAVQCFNQAISTSSCSPSDIACLCGDTQFMHAAAACEAVDCTVKETLTSTNATLAACGVPPNDASTTVMAIPAAFGSLAILMVVLRIADRLWDNKITLSWEDYFVVIATVWDENKTLLLWSSNVNLVAALGMGKDFWAVKFDHINKVFQLLYVAEIFYMAAEVFVQLSLLAFYLRVFGTREFQGAVFVLMGVAICFGIANTFTMVSQCTPVPFFWQGWAGETKGKCININLFSWIRAGVEIAIDVAILSLPIPMLLKLQMRWKKKIQVVMMFSVGFVITLVSVLRLRSLIQFSKTTNPTHDNAPAVYWSVLECDMFIICACMPSTRKFLTRIWPTCFGSTVNQGYYDRAKQVNREGLGPNAQYRRQPSGEQHHQQYNASSKGTVILKSIDVDVYRTERSESDVELGEPRSGQVYGI</sequence>
<keyword evidence="8 17" id="KW-0732">Signal</keyword>
<gene>
    <name evidence="19" type="ORF">Z518_09021</name>
</gene>
<name>A0A0D2IDI4_9EURO</name>
<dbReference type="OrthoDB" id="2496787at2759"/>
<dbReference type="Pfam" id="PF20684">
    <property type="entry name" value="Fung_rhodopsin"/>
    <property type="match status" value="1"/>
</dbReference>
<dbReference type="Proteomes" id="UP000053617">
    <property type="component" value="Unassembled WGS sequence"/>
</dbReference>
<organism evidence="19 20">
    <name type="scientific">Rhinocladiella mackenziei CBS 650.93</name>
    <dbReference type="NCBI Taxonomy" id="1442369"/>
    <lineage>
        <taxon>Eukaryota</taxon>
        <taxon>Fungi</taxon>
        <taxon>Dikarya</taxon>
        <taxon>Ascomycota</taxon>
        <taxon>Pezizomycotina</taxon>
        <taxon>Eurotiomycetes</taxon>
        <taxon>Chaetothyriomycetidae</taxon>
        <taxon>Chaetothyriales</taxon>
        <taxon>Herpotrichiellaceae</taxon>
        <taxon>Rhinocladiella</taxon>
    </lineage>
</organism>
<keyword evidence="20" id="KW-1185">Reference proteome</keyword>
<comment type="similarity">
    <text evidence="4">Belongs to the RBT5 family.</text>
</comment>
<keyword evidence="5" id="KW-0964">Secreted</keyword>
<dbReference type="RefSeq" id="XP_013268432.1">
    <property type="nucleotide sequence ID" value="XM_013412978.1"/>
</dbReference>
<keyword evidence="14" id="KW-0349">Heme</keyword>
<evidence type="ECO:0000313" key="19">
    <source>
        <dbReference type="EMBL" id="KIX01296.1"/>
    </source>
</evidence>
<proteinExistence type="inferred from homology"/>
<feature type="disulfide bond" evidence="14">
    <location>
        <begin position="34"/>
        <end position="65"/>
    </location>
</feature>
<evidence type="ECO:0000256" key="14">
    <source>
        <dbReference type="PROSITE-ProRule" id="PRU01356"/>
    </source>
</evidence>
<feature type="region of interest" description="Disordered" evidence="15">
    <location>
        <begin position="385"/>
        <end position="406"/>
    </location>
</feature>
<evidence type="ECO:0000256" key="3">
    <source>
        <dbReference type="ARBA" id="ARBA00004613"/>
    </source>
</evidence>
<feature type="transmembrane region" description="Helical" evidence="16">
    <location>
        <begin position="179"/>
        <end position="203"/>
    </location>
</feature>
<evidence type="ECO:0000256" key="6">
    <source>
        <dbReference type="ARBA" id="ARBA00022622"/>
    </source>
</evidence>
<evidence type="ECO:0000256" key="4">
    <source>
        <dbReference type="ARBA" id="ARBA00010031"/>
    </source>
</evidence>
<reference evidence="19 20" key="1">
    <citation type="submission" date="2015-01" db="EMBL/GenBank/DDBJ databases">
        <title>The Genome Sequence of Rhinocladiella mackenzie CBS 650.93.</title>
        <authorList>
            <consortium name="The Broad Institute Genomics Platform"/>
            <person name="Cuomo C."/>
            <person name="de Hoog S."/>
            <person name="Gorbushina A."/>
            <person name="Stielow B."/>
            <person name="Teixiera M."/>
            <person name="Abouelleil A."/>
            <person name="Chapman S.B."/>
            <person name="Priest M."/>
            <person name="Young S.K."/>
            <person name="Wortman J."/>
            <person name="Nusbaum C."/>
            <person name="Birren B."/>
        </authorList>
    </citation>
    <scope>NUCLEOTIDE SEQUENCE [LARGE SCALE GENOMIC DNA]</scope>
    <source>
        <strain evidence="19 20">CBS 650.93</strain>
    </source>
</reference>
<feature type="binding site" description="axial binding residue" evidence="14">
    <location>
        <position position="48"/>
    </location>
    <ligand>
        <name>heme</name>
        <dbReference type="ChEBI" id="CHEBI:30413"/>
    </ligand>
    <ligandPart>
        <name>Fe</name>
        <dbReference type="ChEBI" id="CHEBI:18248"/>
    </ligandPart>
</feature>
<dbReference type="GO" id="GO:0046872">
    <property type="term" value="F:metal ion binding"/>
    <property type="evidence" value="ECO:0007669"/>
    <property type="project" value="UniProtKB-UniRule"/>
</dbReference>
<keyword evidence="9 16" id="KW-1133">Transmembrane helix</keyword>
<evidence type="ECO:0000256" key="7">
    <source>
        <dbReference type="ARBA" id="ARBA00022692"/>
    </source>
</evidence>
<dbReference type="SMART" id="SM00747">
    <property type="entry name" value="CFEM"/>
    <property type="match status" value="1"/>
</dbReference>
<feature type="compositionally biased region" description="Polar residues" evidence="15">
    <location>
        <begin position="392"/>
        <end position="406"/>
    </location>
</feature>
<feature type="disulfide bond" evidence="14">
    <location>
        <begin position="44"/>
        <end position="51"/>
    </location>
</feature>
<keyword evidence="7 16" id="KW-0812">Transmembrane</keyword>
<evidence type="ECO:0000256" key="10">
    <source>
        <dbReference type="ARBA" id="ARBA00023136"/>
    </source>
</evidence>
<keyword evidence="14" id="KW-0479">Metal-binding</keyword>
<feature type="transmembrane region" description="Helical" evidence="16">
    <location>
        <begin position="263"/>
        <end position="285"/>
    </location>
</feature>
<feature type="transmembrane region" description="Helical" evidence="16">
    <location>
        <begin position="215"/>
        <end position="234"/>
    </location>
</feature>
<dbReference type="VEuPathDB" id="FungiDB:Z518_09021"/>
<evidence type="ECO:0000256" key="1">
    <source>
        <dbReference type="ARBA" id="ARBA00004141"/>
    </source>
</evidence>
<accession>A0A0D2IDI4</accession>
<keyword evidence="6" id="KW-0336">GPI-anchor</keyword>
<keyword evidence="6" id="KW-0325">Glycoprotein</keyword>